<dbReference type="PROSITE" id="PS50894">
    <property type="entry name" value="HPT"/>
    <property type="match status" value="3"/>
</dbReference>
<feature type="coiled-coil region" evidence="11">
    <location>
        <begin position="1757"/>
        <end position="1784"/>
    </location>
</feature>
<feature type="domain" description="HPt" evidence="16">
    <location>
        <begin position="1045"/>
        <end position="1150"/>
    </location>
</feature>
<feature type="modified residue" description="4-aspartylphosphate" evidence="10">
    <location>
        <position position="2264"/>
    </location>
</feature>
<dbReference type="CDD" id="cd00088">
    <property type="entry name" value="HPT"/>
    <property type="match status" value="3"/>
</dbReference>
<gene>
    <name evidence="17" type="primary">pilL</name>
    <name evidence="17" type="ordered locus">CJA_0074</name>
</gene>
<keyword evidence="5" id="KW-0808">Transferase</keyword>
<dbReference type="STRING" id="498211.CJA_0074"/>
<dbReference type="EC" id="2.7.13.3" evidence="2"/>
<evidence type="ECO:0000256" key="1">
    <source>
        <dbReference type="ARBA" id="ARBA00000085"/>
    </source>
</evidence>
<dbReference type="InterPro" id="IPR005467">
    <property type="entry name" value="His_kinase_dom"/>
</dbReference>
<feature type="region of interest" description="Disordered" evidence="12">
    <location>
        <begin position="1606"/>
        <end position="1625"/>
    </location>
</feature>
<evidence type="ECO:0000256" key="11">
    <source>
        <dbReference type="SAM" id="Coils"/>
    </source>
</evidence>
<evidence type="ECO:0000256" key="8">
    <source>
        <dbReference type="ARBA" id="ARBA00035100"/>
    </source>
</evidence>
<dbReference type="Pfam" id="PF01627">
    <property type="entry name" value="Hpt"/>
    <property type="match status" value="4"/>
</dbReference>
<feature type="domain" description="Response regulatory" evidence="14">
    <location>
        <begin position="2215"/>
        <end position="2331"/>
    </location>
</feature>
<dbReference type="InterPro" id="IPR004358">
    <property type="entry name" value="Sig_transdc_His_kin-like_C"/>
</dbReference>
<dbReference type="HOGENOM" id="CLU_000650_0_0_6"/>
<dbReference type="SUPFAM" id="SSF50341">
    <property type="entry name" value="CheW-like"/>
    <property type="match status" value="1"/>
</dbReference>
<evidence type="ECO:0000256" key="4">
    <source>
        <dbReference type="ARBA" id="ARBA00022553"/>
    </source>
</evidence>
<dbReference type="InterPro" id="IPR003594">
    <property type="entry name" value="HATPase_dom"/>
</dbReference>
<dbReference type="SUPFAM" id="SSF47226">
    <property type="entry name" value="Histidine-containing phosphotransfer domain, HPT domain"/>
    <property type="match status" value="6"/>
</dbReference>
<comment type="function">
    <text evidence="8">Involved in the transmission of sensory signals from the chemoreceptors to the flagellar motors. CheA is autophosphorylated; it can transfer its phosphate group to either CheB or CheY.</text>
</comment>
<feature type="modified residue" description="Phosphohistidine" evidence="9">
    <location>
        <position position="1093"/>
    </location>
</feature>
<sequence>MRPMADNRNFAALDWLIHEIGETLKEARQSLENYVENPNDAARIRFCLTHIHQVHGSLQMVEFYGAAMLASEMEQLTQAMIAGKVANSTEAQEVLMRAILQFPLYLDQVKATRKDNPLVVLPLLNDLRAVRGESLLTDTKLFVPNLAPARKVSGARLPVTNDNVQFQAMVLKLRQMYQYAASGFIRDINPEENLAYLHKAFARLQKLTHGTARFALWDICLALVEALEIDALEISVAVKNLLRQLDKEIKILAVHGIKALNSFTNDELIKNLLYYVARAGKHAPGFAPDSNLQRIYDTYNLEQALLEGKEAGDDAQNMISAPDADAMRSVVGALKDELGIIKEALDVCLNGGDAQQALGSALPIVKRVADTLAVLGLGDLRKHILEQGAALELVADARSELSQDQLMAVAGQILALENALDNLLEKGGQAPQETILDADITLARAKDSVLRESRNGLEHAKDAIIEYIASQWNREHLQQVPDILREIRGGLDIVPLPRPARILGACARYIEEKLLQEEATPQWSTLDTLADAITSVEYYLERLSSGARKEENDLLLSVAEESVATLGYAVAKTSRPQAAASTPVDIPEVPAADTVPETPGVGLAPEHSLEMDPATELSSYDEPAVIDDDQATTSLEQDSEQLSALYAQSAVTADHDDNQAASLASAYAQATAPSAGTEPATDGDTWDIATSHDTSLETEEQINEAPVDLADTTGDLADTAGGDAPEESHHQEDEPEEEPTLIRTSNAPVIERDNEDIDDEIIEIFIEEAGEVTETIGEYFPRWAQNFDDKYSLTEFRRAFHTLKGSGRMVGANEIGELAWSIENMLNRVIDHTIEPGQIHVNLIRGVVALLPDMIDAFRLDQPNPHAAQAESYRQQAHQLAQGLAPTPPAANATVDEPEPIADILLEEVPADEIQPESTADAFAVTDHLELGHLELDDTDTLAPTSDDELDDLSQALAELAEAQAIGEDEELHELAPAETSEDTLLDMELVDGDSLDEPSSAEDIVLENLPGLEVIEETAIDTDSQEQQLRASYANLELDSEDDIDDPDAQLWDIFGTEALYHLQVVQQFIAHMEAEAPIYEPPSEAMQRALHTLKGSAHMAEITQVAELATPLERFVKELRSYQVNINDDILQLLRDAVSYTQVALDQIKAGEEVNIPRLQQFVARVNELREIHVAPLVRQQELDEHGKRPIDPELLAIFMAEEMNLLLDADQIIAHWRTAPEDTRQLVPVMEELRKLTQAAAHAYLPVMAELGEKLQSVYEAILAQQLSCDHSLCNALNHAHTALLDMVDAIAAGQNLQAIPEAVNAELDELLSNEVVTLAALTQDAFHIEELVDEPYSGDETIAALESPDLPDDGFPAQEASISAAGDGDDFSAIPELESEFILDEDIEPVALDFFVDDDLASSPEASETRFDDILLEDIAPIDEVALPVTSLDQPWVEEAPEAAVPETIAPEVSIPEAVVEEVIEPATVEAEPENIAAYSAVAELDEDFDPEIVEIFIDEAGELLEDIDRALQDWQDDWNNSDSVEELKRCLHTFKGGARLAGLVDLGDQSHDFETMLIDMDRNTELDQAFFRRVNGYQDQLHAGVEQVRARLNGEAIPSQAPAVTPVSSYPVSEQPMGDQDLTLEDIPTLSADDVEELEDEPTTFERPGYSKPTIVVDNTREQPSDDAQELSSDKPNVLTFAPKAKPAPTNLPKVPGSEFGGLRGTGAQSQHLAARRSGPQEVVKVSAELLEELVNLAGETSISRGRMEQQVSDLSHAIDEMDSTIERLQEQLRRLDIETEAQILFRQEQMAQHEEFDPLEMDRYSQLQQLSRSLIESASDLMDLKYTLADKTRDTETLLLQQSRINTDLQEGLMRSRMVPFSRLVPRLRRIVRQAATELNKEVDFDLDNVEGELDRTVLERMVAPLEHMLRNAVDHGIELPDERTAAGKSANGRILLSLGREGGDVIIRLIDDGRGINLKRVREKAIERGLMSPDAQLSDQDVIQFILHAGFSTAEKVTQISGRGVGMDVVHSEIKQLGGAMFIDSEWGQGTEFTIRLPFTVSVNRALMIQIGDDLYAIPLNTIEGIVRVSPFELEHYYQEPDARFEYASEEYLVRYLGTMLDSSAQPKLDGQSLPLPVVLVRSAENTVALQVDRLLGSREIVVKTLGAQFSAVRGVSGATVMGDGSVVVILDLHALIREQLALGSHQAVLLEAPSILSLPEEDTSEKTVMVVDDSVTVRKVTGRFLEREGFRVLTAKDGAEAIQLLQDHMPDVMLLDIEMPRMDGFEVAKTIRGSSRLKHLPIIMITSRTGEKHREHAFSLGVNKYMGKPYQEDLLLENIRELLKHAVK</sequence>
<keyword evidence="18" id="KW-1185">Reference proteome</keyword>
<keyword evidence="4 10" id="KW-0597">Phosphoprotein</keyword>
<dbReference type="PANTHER" id="PTHR43395">
    <property type="entry name" value="SENSOR HISTIDINE KINASE CHEA"/>
    <property type="match status" value="1"/>
</dbReference>
<dbReference type="InterPro" id="IPR058661">
    <property type="entry name" value="FimL_2nd"/>
</dbReference>
<dbReference type="SMART" id="SM01231">
    <property type="entry name" value="H-kinase_dim"/>
    <property type="match status" value="1"/>
</dbReference>
<dbReference type="Proteomes" id="UP000001036">
    <property type="component" value="Chromosome"/>
</dbReference>
<dbReference type="SUPFAM" id="SSF52172">
    <property type="entry name" value="CheY-like"/>
    <property type="match status" value="1"/>
</dbReference>
<proteinExistence type="predicted"/>
<evidence type="ECO:0000256" key="7">
    <source>
        <dbReference type="ARBA" id="ARBA00023012"/>
    </source>
</evidence>
<dbReference type="InterPro" id="IPR001789">
    <property type="entry name" value="Sig_transdc_resp-reg_receiver"/>
</dbReference>
<dbReference type="FunFam" id="3.30.565.10:FF:000016">
    <property type="entry name" value="Chemotaxis protein CheA, putative"/>
    <property type="match status" value="1"/>
</dbReference>
<dbReference type="Gene3D" id="2.30.30.40">
    <property type="entry name" value="SH3 Domains"/>
    <property type="match status" value="1"/>
</dbReference>
<dbReference type="SMART" id="SM00073">
    <property type="entry name" value="HPT"/>
    <property type="match status" value="3"/>
</dbReference>
<dbReference type="SMART" id="SM00448">
    <property type="entry name" value="REC"/>
    <property type="match status" value="1"/>
</dbReference>
<evidence type="ECO:0000259" key="15">
    <source>
        <dbReference type="PROSITE" id="PS50851"/>
    </source>
</evidence>
<dbReference type="InterPro" id="IPR036641">
    <property type="entry name" value="HPT_dom_sf"/>
</dbReference>
<dbReference type="PANTHER" id="PTHR43395:SF8">
    <property type="entry name" value="HISTIDINE KINASE"/>
    <property type="match status" value="1"/>
</dbReference>
<dbReference type="Pfam" id="PF00072">
    <property type="entry name" value="Response_reg"/>
    <property type="match status" value="1"/>
</dbReference>
<dbReference type="Pfam" id="PF01584">
    <property type="entry name" value="CheW"/>
    <property type="match status" value="1"/>
</dbReference>
<dbReference type="CDD" id="cd16916">
    <property type="entry name" value="HATPase_CheA-like"/>
    <property type="match status" value="1"/>
</dbReference>
<dbReference type="GO" id="GO:0005737">
    <property type="term" value="C:cytoplasm"/>
    <property type="evidence" value="ECO:0007669"/>
    <property type="project" value="InterPro"/>
</dbReference>
<feature type="domain" description="HPt" evidence="16">
    <location>
        <begin position="1490"/>
        <end position="1600"/>
    </location>
</feature>
<feature type="domain" description="CheW-like" evidence="15">
    <location>
        <begin position="2050"/>
        <end position="2189"/>
    </location>
</feature>
<protein>
    <recommendedName>
        <fullName evidence="3">Chemotaxis protein CheA</fullName>
        <ecNumber evidence="2">2.7.13.3</ecNumber>
    </recommendedName>
</protein>
<dbReference type="Gene3D" id="3.30.565.10">
    <property type="entry name" value="Histidine kinase-like ATPase, C-terminal domain"/>
    <property type="match status" value="1"/>
</dbReference>
<dbReference type="SMART" id="SM00260">
    <property type="entry name" value="CheW"/>
    <property type="match status" value="1"/>
</dbReference>
<dbReference type="Gene3D" id="3.40.50.2300">
    <property type="match status" value="1"/>
</dbReference>
<dbReference type="InterPro" id="IPR036061">
    <property type="entry name" value="CheW-like_dom_sf"/>
</dbReference>
<evidence type="ECO:0000256" key="6">
    <source>
        <dbReference type="ARBA" id="ARBA00022777"/>
    </source>
</evidence>
<dbReference type="GO" id="GO:0006935">
    <property type="term" value="P:chemotaxis"/>
    <property type="evidence" value="ECO:0007669"/>
    <property type="project" value="InterPro"/>
</dbReference>
<evidence type="ECO:0000256" key="12">
    <source>
        <dbReference type="SAM" id="MobiDB-lite"/>
    </source>
</evidence>
<evidence type="ECO:0000259" key="16">
    <source>
        <dbReference type="PROSITE" id="PS50894"/>
    </source>
</evidence>
<organism evidence="17 18">
    <name type="scientific">Cellvibrio japonicus (strain Ueda107)</name>
    <name type="common">Pseudomonas fluorescens subsp. cellulosa</name>
    <dbReference type="NCBI Taxonomy" id="498211"/>
    <lineage>
        <taxon>Bacteria</taxon>
        <taxon>Pseudomonadati</taxon>
        <taxon>Pseudomonadota</taxon>
        <taxon>Gammaproteobacteria</taxon>
        <taxon>Cellvibrionales</taxon>
        <taxon>Cellvibrionaceae</taxon>
        <taxon>Cellvibrio</taxon>
    </lineage>
</organism>
<dbReference type="InterPro" id="IPR002545">
    <property type="entry name" value="CheW-lke_dom"/>
</dbReference>
<dbReference type="PROSITE" id="PS50851">
    <property type="entry name" value="CHEW"/>
    <property type="match status" value="1"/>
</dbReference>
<evidence type="ECO:0000313" key="17">
    <source>
        <dbReference type="EMBL" id="ACE86054.1"/>
    </source>
</evidence>
<evidence type="ECO:0000256" key="10">
    <source>
        <dbReference type="PROSITE-ProRule" id="PRU00169"/>
    </source>
</evidence>
<dbReference type="EMBL" id="CP000934">
    <property type="protein sequence ID" value="ACE86054.1"/>
    <property type="molecule type" value="Genomic_DNA"/>
</dbReference>
<evidence type="ECO:0000259" key="13">
    <source>
        <dbReference type="PROSITE" id="PS50109"/>
    </source>
</evidence>
<feature type="modified residue" description="Phosphohistidine" evidence="9">
    <location>
        <position position="801"/>
    </location>
</feature>
<evidence type="ECO:0000256" key="2">
    <source>
        <dbReference type="ARBA" id="ARBA00012438"/>
    </source>
</evidence>
<feature type="domain" description="Histidine kinase" evidence="13">
    <location>
        <begin position="1796"/>
        <end position="2048"/>
    </location>
</feature>
<dbReference type="InterPro" id="IPR051315">
    <property type="entry name" value="Bact_Chemotaxis_CheA"/>
</dbReference>
<dbReference type="SMART" id="SM00387">
    <property type="entry name" value="HATPase_c"/>
    <property type="match status" value="1"/>
</dbReference>
<feature type="modified residue" description="Phosphohistidine" evidence="9">
    <location>
        <position position="1537"/>
    </location>
</feature>
<dbReference type="KEGG" id="cja:CJA_0074"/>
<dbReference type="InterPro" id="IPR004105">
    <property type="entry name" value="CheA-like_dim"/>
</dbReference>
<reference evidence="17 18" key="1">
    <citation type="journal article" date="2008" name="J. Bacteriol.">
        <title>Insights into plant cell wall degradation from the genome sequence of the soil bacterium Cellvibrio japonicus.</title>
        <authorList>
            <person name="Deboy R.T."/>
            <person name="Mongodin E.F."/>
            <person name="Fouts D.E."/>
            <person name="Tailford L.E."/>
            <person name="Khouri H."/>
            <person name="Emerson J.B."/>
            <person name="Mohamoud Y."/>
            <person name="Watkins K."/>
            <person name="Henrissat B."/>
            <person name="Gilbert H.J."/>
            <person name="Nelson K.E."/>
        </authorList>
    </citation>
    <scope>NUCLEOTIDE SEQUENCE [LARGE SCALE GENOMIC DNA]</scope>
    <source>
        <strain evidence="17 18">Ueda107</strain>
    </source>
</reference>
<dbReference type="InterPro" id="IPR011006">
    <property type="entry name" value="CheY-like_superfamily"/>
</dbReference>
<dbReference type="Pfam" id="PF02518">
    <property type="entry name" value="HATPase_c"/>
    <property type="match status" value="1"/>
</dbReference>
<evidence type="ECO:0000313" key="18">
    <source>
        <dbReference type="Proteomes" id="UP000001036"/>
    </source>
</evidence>
<dbReference type="Gene3D" id="1.20.120.160">
    <property type="entry name" value="HPT domain"/>
    <property type="match status" value="5"/>
</dbReference>
<keyword evidence="7" id="KW-0902">Two-component regulatory system</keyword>
<dbReference type="eggNOG" id="COG2198">
    <property type="taxonomic scope" value="Bacteria"/>
</dbReference>
<evidence type="ECO:0000256" key="5">
    <source>
        <dbReference type="ARBA" id="ARBA00022679"/>
    </source>
</evidence>
<dbReference type="Pfam" id="PF26379">
    <property type="entry name" value="FimL_2nd"/>
    <property type="match status" value="1"/>
</dbReference>
<feature type="region of interest" description="Disordered" evidence="12">
    <location>
        <begin position="1644"/>
        <end position="1723"/>
    </location>
</feature>
<accession>B3PFF8</accession>
<dbReference type="eggNOG" id="COG0643">
    <property type="taxonomic scope" value="Bacteria"/>
</dbReference>
<dbReference type="Pfam" id="PF02895">
    <property type="entry name" value="H-kinase_dim"/>
    <property type="match status" value="1"/>
</dbReference>
<dbReference type="PROSITE" id="PS50109">
    <property type="entry name" value="HIS_KIN"/>
    <property type="match status" value="1"/>
</dbReference>
<feature type="domain" description="HPt" evidence="16">
    <location>
        <begin position="754"/>
        <end position="858"/>
    </location>
</feature>
<dbReference type="CDD" id="cd17546">
    <property type="entry name" value="REC_hyHK_CKI1_RcsC-like"/>
    <property type="match status" value="1"/>
</dbReference>
<dbReference type="InterPro" id="IPR008207">
    <property type="entry name" value="Sig_transdc_His_kin_Hpt_dom"/>
</dbReference>
<dbReference type="eggNOG" id="COG0745">
    <property type="taxonomic scope" value="Bacteria"/>
</dbReference>
<feature type="compositionally biased region" description="Low complexity" evidence="12">
    <location>
        <begin position="708"/>
        <end position="723"/>
    </location>
</feature>
<dbReference type="InterPro" id="IPR036890">
    <property type="entry name" value="HATPase_C_sf"/>
</dbReference>
<comment type="catalytic activity">
    <reaction evidence="1">
        <text>ATP + protein L-histidine = ADP + protein N-phospho-L-histidine.</text>
        <dbReference type="EC" id="2.7.13.3"/>
    </reaction>
</comment>
<dbReference type="GO" id="GO:0000155">
    <property type="term" value="F:phosphorelay sensor kinase activity"/>
    <property type="evidence" value="ECO:0007669"/>
    <property type="project" value="InterPro"/>
</dbReference>
<keyword evidence="11" id="KW-0175">Coiled coil</keyword>
<feature type="region of interest" description="Disordered" evidence="12">
    <location>
        <begin position="707"/>
        <end position="754"/>
    </location>
</feature>
<evidence type="ECO:0000256" key="9">
    <source>
        <dbReference type="PROSITE-ProRule" id="PRU00110"/>
    </source>
</evidence>
<dbReference type="SUPFAM" id="SSF55874">
    <property type="entry name" value="ATPase domain of HSP90 chaperone/DNA topoisomerase II/histidine kinase"/>
    <property type="match status" value="1"/>
</dbReference>
<name>B3PFF8_CELJU</name>
<keyword evidence="6 17" id="KW-0418">Kinase</keyword>
<evidence type="ECO:0000259" key="14">
    <source>
        <dbReference type="PROSITE" id="PS50110"/>
    </source>
</evidence>
<evidence type="ECO:0000256" key="3">
    <source>
        <dbReference type="ARBA" id="ARBA00021495"/>
    </source>
</evidence>
<dbReference type="PROSITE" id="PS50110">
    <property type="entry name" value="RESPONSE_REGULATORY"/>
    <property type="match status" value="1"/>
</dbReference>
<dbReference type="PRINTS" id="PR00344">
    <property type="entry name" value="BCTRLSENSOR"/>
</dbReference>